<dbReference type="SUPFAM" id="SSF53187">
    <property type="entry name" value="Zn-dependent exopeptidases"/>
    <property type="match status" value="1"/>
</dbReference>
<dbReference type="CDD" id="cd02696">
    <property type="entry name" value="MurNAc-LAA"/>
    <property type="match status" value="1"/>
</dbReference>
<dbReference type="PANTHER" id="PTHR30404">
    <property type="entry name" value="N-ACETYLMURAMOYL-L-ALANINE AMIDASE"/>
    <property type="match status" value="1"/>
</dbReference>
<dbReference type="AlphaFoldDB" id="A0AAP4BB46"/>
<dbReference type="InterPro" id="IPR050695">
    <property type="entry name" value="N-acetylmuramoyl_amidase_3"/>
</dbReference>
<evidence type="ECO:0000313" key="4">
    <source>
        <dbReference type="EMBL" id="MDI9243059.1"/>
    </source>
</evidence>
<evidence type="ECO:0000256" key="1">
    <source>
        <dbReference type="ARBA" id="ARBA00022801"/>
    </source>
</evidence>
<gene>
    <name evidence="4" type="ORF">QJ036_11345</name>
</gene>
<organism evidence="4 5">
    <name type="scientific">Fusibacillus kribbianus</name>
    <dbReference type="NCBI Taxonomy" id="3044208"/>
    <lineage>
        <taxon>Bacteria</taxon>
        <taxon>Bacillati</taxon>
        <taxon>Bacillota</taxon>
        <taxon>Clostridia</taxon>
        <taxon>Lachnospirales</taxon>
        <taxon>Lachnospiraceae</taxon>
        <taxon>Fusibacillus</taxon>
    </lineage>
</organism>
<comment type="caution">
    <text evidence="4">The sequence shown here is derived from an EMBL/GenBank/DDBJ whole genome shotgun (WGS) entry which is preliminary data.</text>
</comment>
<dbReference type="Proteomes" id="UP001300383">
    <property type="component" value="Unassembled WGS sequence"/>
</dbReference>
<name>A0AAP4BB46_9FIRM</name>
<evidence type="ECO:0000256" key="2">
    <source>
        <dbReference type="SAM" id="SignalP"/>
    </source>
</evidence>
<dbReference type="InterPro" id="IPR002508">
    <property type="entry name" value="MurNAc-LAA_cat"/>
</dbReference>
<feature type="chain" id="PRO_5042926797" evidence="2">
    <location>
        <begin position="27"/>
        <end position="230"/>
    </location>
</feature>
<proteinExistence type="predicted"/>
<dbReference type="GO" id="GO:0030288">
    <property type="term" value="C:outer membrane-bounded periplasmic space"/>
    <property type="evidence" value="ECO:0007669"/>
    <property type="project" value="TreeGrafter"/>
</dbReference>
<evidence type="ECO:0000259" key="3">
    <source>
        <dbReference type="SMART" id="SM00646"/>
    </source>
</evidence>
<feature type="signal peptide" evidence="2">
    <location>
        <begin position="1"/>
        <end position="26"/>
    </location>
</feature>
<reference evidence="4 5" key="1">
    <citation type="submission" date="2023-05" db="EMBL/GenBank/DDBJ databases">
        <title>[ruminococcus] sp. nov., isolated from a pig farm feces dump.</title>
        <authorList>
            <person name="Chang Y.-H."/>
        </authorList>
    </citation>
    <scope>NUCLEOTIDE SEQUENCE [LARGE SCALE GENOMIC DNA]</scope>
    <source>
        <strain evidence="4 5">YH-rum2234</strain>
    </source>
</reference>
<feature type="domain" description="MurNAc-LAA" evidence="3">
    <location>
        <begin position="112"/>
        <end position="224"/>
    </location>
</feature>
<evidence type="ECO:0000313" key="5">
    <source>
        <dbReference type="Proteomes" id="UP001300383"/>
    </source>
</evidence>
<dbReference type="GO" id="GO:0009253">
    <property type="term" value="P:peptidoglycan catabolic process"/>
    <property type="evidence" value="ECO:0007669"/>
    <property type="project" value="InterPro"/>
</dbReference>
<dbReference type="EC" id="3.5.1.28" evidence="4"/>
<dbReference type="SMART" id="SM00646">
    <property type="entry name" value="Ami_3"/>
    <property type="match status" value="1"/>
</dbReference>
<dbReference type="GO" id="GO:0008745">
    <property type="term" value="F:N-acetylmuramoyl-L-alanine amidase activity"/>
    <property type="evidence" value="ECO:0007669"/>
    <property type="project" value="UniProtKB-EC"/>
</dbReference>
<protein>
    <submittedName>
        <fullName evidence="4">N-acetylmuramoyl-L-alanine amidase</fullName>
        <ecNumber evidence="4">3.5.1.28</ecNumber>
    </submittedName>
</protein>
<keyword evidence="2" id="KW-0732">Signal</keyword>
<dbReference type="EMBL" id="JASGBQ010000024">
    <property type="protein sequence ID" value="MDI9243059.1"/>
    <property type="molecule type" value="Genomic_DNA"/>
</dbReference>
<keyword evidence="5" id="KW-1185">Reference proteome</keyword>
<sequence>MKKCVEFIMGVGLLLAAFLLSGPAAHLWQESAQVSGQTAPVVVLDAGHGGDDPGKIGINKVLEKDINLSVTLKTKALLEAEGVEVVLTRKDENGLYKSTDGNKKRADLNRRCNLIEESGADFVVSIHQNSYRDGGVRGAQVFYYKDSEEGKKLAEAIQNVFNETISSEKKRAPKANGEYYMLLHVSCPIVIAECGFLSNWEEAERLKDDAYQDQVAEALAKGILSYLSAR</sequence>
<accession>A0AAP4BB46</accession>
<keyword evidence="1 4" id="KW-0378">Hydrolase</keyword>
<dbReference type="Gene3D" id="3.40.630.40">
    <property type="entry name" value="Zn-dependent exopeptidases"/>
    <property type="match status" value="1"/>
</dbReference>
<dbReference type="Pfam" id="PF01520">
    <property type="entry name" value="Amidase_3"/>
    <property type="match status" value="1"/>
</dbReference>
<dbReference type="PANTHER" id="PTHR30404:SF0">
    <property type="entry name" value="N-ACETYLMURAMOYL-L-ALANINE AMIDASE AMIC"/>
    <property type="match status" value="1"/>
</dbReference>